<keyword evidence="2" id="KW-1185">Reference proteome</keyword>
<evidence type="ECO:0000313" key="2">
    <source>
        <dbReference type="Proteomes" id="UP000320496"/>
    </source>
</evidence>
<gene>
    <name evidence="1" type="ORF">Mal4_39360</name>
</gene>
<sequence length="160" mass="18317">MTIQEHLAQHLRQVHFGGNWTGVDLKSKLEDLPWQQATSRDRSSHSIATLVFHINYYVSAVAKVFEGGPLDAHDRDSFNSPPIRSREAWNALLENTWAEAELLAGLIEQMPENQLWETFVSETYGTYYRNIAGLVEHCHYHLGQIALIRNQIENTRSADD</sequence>
<organism evidence="1 2">
    <name type="scientific">Maioricimonas rarisocia</name>
    <dbReference type="NCBI Taxonomy" id="2528026"/>
    <lineage>
        <taxon>Bacteria</taxon>
        <taxon>Pseudomonadati</taxon>
        <taxon>Planctomycetota</taxon>
        <taxon>Planctomycetia</taxon>
        <taxon>Planctomycetales</taxon>
        <taxon>Planctomycetaceae</taxon>
        <taxon>Maioricimonas</taxon>
    </lineage>
</organism>
<dbReference type="OrthoDB" id="9798830at2"/>
<dbReference type="Proteomes" id="UP000320496">
    <property type="component" value="Chromosome"/>
</dbReference>
<accession>A0A517ZAY0</accession>
<proteinExistence type="predicted"/>
<dbReference type="AlphaFoldDB" id="A0A517ZAY0"/>
<dbReference type="EMBL" id="CP036275">
    <property type="protein sequence ID" value="QDU39590.1"/>
    <property type="molecule type" value="Genomic_DNA"/>
</dbReference>
<reference evidence="1 2" key="1">
    <citation type="submission" date="2019-02" db="EMBL/GenBank/DDBJ databases">
        <title>Deep-cultivation of Planctomycetes and their phenomic and genomic characterization uncovers novel biology.</title>
        <authorList>
            <person name="Wiegand S."/>
            <person name="Jogler M."/>
            <person name="Boedeker C."/>
            <person name="Pinto D."/>
            <person name="Vollmers J."/>
            <person name="Rivas-Marin E."/>
            <person name="Kohn T."/>
            <person name="Peeters S.H."/>
            <person name="Heuer A."/>
            <person name="Rast P."/>
            <person name="Oberbeckmann S."/>
            <person name="Bunk B."/>
            <person name="Jeske O."/>
            <person name="Meyerdierks A."/>
            <person name="Storesund J.E."/>
            <person name="Kallscheuer N."/>
            <person name="Luecker S."/>
            <person name="Lage O.M."/>
            <person name="Pohl T."/>
            <person name="Merkel B.J."/>
            <person name="Hornburger P."/>
            <person name="Mueller R.-W."/>
            <person name="Bruemmer F."/>
            <person name="Labrenz M."/>
            <person name="Spormann A.M."/>
            <person name="Op den Camp H."/>
            <person name="Overmann J."/>
            <person name="Amann R."/>
            <person name="Jetten M.S.M."/>
            <person name="Mascher T."/>
            <person name="Medema M.H."/>
            <person name="Devos D.P."/>
            <person name="Kaster A.-K."/>
            <person name="Ovreas L."/>
            <person name="Rohde M."/>
            <person name="Galperin M.Y."/>
            <person name="Jogler C."/>
        </authorList>
    </citation>
    <scope>NUCLEOTIDE SEQUENCE [LARGE SCALE GENOMIC DNA]</scope>
    <source>
        <strain evidence="1 2">Mal4</strain>
    </source>
</reference>
<name>A0A517ZAY0_9PLAN</name>
<evidence type="ECO:0008006" key="3">
    <source>
        <dbReference type="Google" id="ProtNLM"/>
    </source>
</evidence>
<dbReference type="Gene3D" id="1.20.120.450">
    <property type="entry name" value="dinb family like domain"/>
    <property type="match status" value="1"/>
</dbReference>
<evidence type="ECO:0000313" key="1">
    <source>
        <dbReference type="EMBL" id="QDU39590.1"/>
    </source>
</evidence>
<dbReference type="InterPro" id="IPR034660">
    <property type="entry name" value="DinB/YfiT-like"/>
</dbReference>
<dbReference type="SUPFAM" id="SSF109854">
    <property type="entry name" value="DinB/YfiT-like putative metalloenzymes"/>
    <property type="match status" value="1"/>
</dbReference>
<protein>
    <recommendedName>
        <fullName evidence="3">DinB superfamily protein</fullName>
    </recommendedName>
</protein>
<dbReference type="RefSeq" id="WP_145370759.1">
    <property type="nucleotide sequence ID" value="NZ_CP036275.1"/>
</dbReference>
<dbReference type="KEGG" id="mri:Mal4_39360"/>